<dbReference type="Gene3D" id="1.20.810.10">
    <property type="entry name" value="Cytochrome Bc1 Complex, Chain C"/>
    <property type="match status" value="1"/>
</dbReference>
<keyword evidence="3" id="KW-0349">Heme</keyword>
<dbReference type="Proteomes" id="UP000244956">
    <property type="component" value="Unassembled WGS sequence"/>
</dbReference>
<accession>A0A2U2B5V2</accession>
<keyword evidence="2" id="KW-0813">Transport</keyword>
<keyword evidence="8" id="KW-0408">Iron</keyword>
<evidence type="ECO:0000259" key="12">
    <source>
        <dbReference type="PROSITE" id="PS51003"/>
    </source>
</evidence>
<evidence type="ECO:0000256" key="10">
    <source>
        <dbReference type="SAM" id="Phobius"/>
    </source>
</evidence>
<organism evidence="13 14">
    <name type="scientific">Marinilabilia rubra</name>
    <dbReference type="NCBI Taxonomy" id="2162893"/>
    <lineage>
        <taxon>Bacteria</taxon>
        <taxon>Pseudomonadati</taxon>
        <taxon>Bacteroidota</taxon>
        <taxon>Bacteroidia</taxon>
        <taxon>Marinilabiliales</taxon>
        <taxon>Marinilabiliaceae</taxon>
        <taxon>Marinilabilia</taxon>
    </lineage>
</organism>
<evidence type="ECO:0000256" key="1">
    <source>
        <dbReference type="ARBA" id="ARBA00004141"/>
    </source>
</evidence>
<reference evidence="13 14" key="1">
    <citation type="submission" date="2018-05" db="EMBL/GenBank/DDBJ databases">
        <title>Marinilabilia rubrum sp. nov., isolated from saltern sediment.</title>
        <authorList>
            <person name="Zhang R."/>
        </authorList>
    </citation>
    <scope>NUCLEOTIDE SEQUENCE [LARGE SCALE GENOMIC DNA]</scope>
    <source>
        <strain evidence="13 14">WTE16</strain>
    </source>
</reference>
<feature type="transmembrane region" description="Helical" evidence="10">
    <location>
        <begin position="327"/>
        <end position="348"/>
    </location>
</feature>
<dbReference type="OrthoDB" id="627427at2"/>
<keyword evidence="4 10" id="KW-0812">Transmembrane</keyword>
<evidence type="ECO:0000256" key="6">
    <source>
        <dbReference type="ARBA" id="ARBA00022982"/>
    </source>
</evidence>
<dbReference type="Pfam" id="PF00033">
    <property type="entry name" value="Cytochrome_B"/>
    <property type="match status" value="1"/>
</dbReference>
<dbReference type="PROSITE" id="PS51003">
    <property type="entry name" value="CYTB_CTER"/>
    <property type="match status" value="1"/>
</dbReference>
<dbReference type="GO" id="GO:0009055">
    <property type="term" value="F:electron transfer activity"/>
    <property type="evidence" value="ECO:0007669"/>
    <property type="project" value="InterPro"/>
</dbReference>
<dbReference type="SUPFAM" id="SSF81342">
    <property type="entry name" value="Transmembrane di-heme cytochromes"/>
    <property type="match status" value="1"/>
</dbReference>
<dbReference type="PANTHER" id="PTHR19271:SF16">
    <property type="entry name" value="CYTOCHROME B"/>
    <property type="match status" value="1"/>
</dbReference>
<feature type="domain" description="Cytochrome b/b6 C-terminal region profile" evidence="12">
    <location>
        <begin position="214"/>
        <end position="393"/>
    </location>
</feature>
<feature type="transmembrane region" description="Helical" evidence="10">
    <location>
        <begin position="33"/>
        <end position="57"/>
    </location>
</feature>
<dbReference type="InterPro" id="IPR027387">
    <property type="entry name" value="Cytb/b6-like_sf"/>
</dbReference>
<evidence type="ECO:0000256" key="3">
    <source>
        <dbReference type="ARBA" id="ARBA00022617"/>
    </source>
</evidence>
<keyword evidence="5" id="KW-0479">Metal-binding</keyword>
<dbReference type="EMBL" id="QEWP01000014">
    <property type="protein sequence ID" value="PWD98447.1"/>
    <property type="molecule type" value="Genomic_DNA"/>
</dbReference>
<comment type="caution">
    <text evidence="13">The sequence shown here is derived from an EMBL/GenBank/DDBJ whole genome shotgun (WGS) entry which is preliminary data.</text>
</comment>
<proteinExistence type="predicted"/>
<evidence type="ECO:0000256" key="2">
    <source>
        <dbReference type="ARBA" id="ARBA00022448"/>
    </source>
</evidence>
<dbReference type="PANTHER" id="PTHR19271">
    <property type="entry name" value="CYTOCHROME B"/>
    <property type="match status" value="1"/>
</dbReference>
<evidence type="ECO:0000256" key="8">
    <source>
        <dbReference type="ARBA" id="ARBA00023004"/>
    </source>
</evidence>
<feature type="transmembrane region" description="Helical" evidence="10">
    <location>
        <begin position="84"/>
        <end position="105"/>
    </location>
</feature>
<keyword evidence="7 10" id="KW-1133">Transmembrane helix</keyword>
<feature type="transmembrane region" description="Helical" evidence="10">
    <location>
        <begin position="393"/>
        <end position="415"/>
    </location>
</feature>
<protein>
    <submittedName>
        <fullName evidence="13">Cytochrome B6</fullName>
    </submittedName>
</protein>
<evidence type="ECO:0000313" key="14">
    <source>
        <dbReference type="Proteomes" id="UP000244956"/>
    </source>
</evidence>
<evidence type="ECO:0000313" key="13">
    <source>
        <dbReference type="EMBL" id="PWD98447.1"/>
    </source>
</evidence>
<evidence type="ECO:0000256" key="7">
    <source>
        <dbReference type="ARBA" id="ARBA00022989"/>
    </source>
</evidence>
<evidence type="ECO:0000256" key="9">
    <source>
        <dbReference type="ARBA" id="ARBA00023136"/>
    </source>
</evidence>
<feature type="transmembrane region" description="Helical" evidence="10">
    <location>
        <begin position="183"/>
        <end position="205"/>
    </location>
</feature>
<dbReference type="AlphaFoldDB" id="A0A2U2B5V2"/>
<dbReference type="GO" id="GO:0022904">
    <property type="term" value="P:respiratory electron transport chain"/>
    <property type="evidence" value="ECO:0007669"/>
    <property type="project" value="InterPro"/>
</dbReference>
<feature type="transmembrane region" description="Helical" evidence="10">
    <location>
        <begin position="117"/>
        <end position="137"/>
    </location>
</feature>
<feature type="transmembrane region" description="Helical" evidence="10">
    <location>
        <begin position="360"/>
        <end position="381"/>
    </location>
</feature>
<dbReference type="GO" id="GO:0016020">
    <property type="term" value="C:membrane"/>
    <property type="evidence" value="ECO:0007669"/>
    <property type="project" value="UniProtKB-SubCell"/>
</dbReference>
<dbReference type="InterPro" id="IPR005797">
    <property type="entry name" value="Cyt_b/b6_N"/>
</dbReference>
<evidence type="ECO:0000259" key="11">
    <source>
        <dbReference type="PROSITE" id="PS51002"/>
    </source>
</evidence>
<gene>
    <name evidence="13" type="ORF">DDZ16_15315</name>
</gene>
<keyword evidence="9 10" id="KW-0472">Membrane</keyword>
<evidence type="ECO:0000256" key="4">
    <source>
        <dbReference type="ARBA" id="ARBA00022692"/>
    </source>
</evidence>
<name>A0A2U2B5V2_9BACT</name>
<keyword evidence="6" id="KW-0249">Electron transport</keyword>
<evidence type="ECO:0000256" key="5">
    <source>
        <dbReference type="ARBA" id="ARBA00022723"/>
    </source>
</evidence>
<dbReference type="InterPro" id="IPR016174">
    <property type="entry name" value="Di-haem_cyt_TM"/>
</dbReference>
<sequence>MREPATKKAIKKFILHLHPLKIDKRAIAFNRTFGLGGIAALLFTILFITGMMLKFVYIPSAGQAHDSILSLKNDIIFGNLLRNLHYWSAMLLVVVAFLHLVRVFYSQSLFYERRKNWLYGLLLMFLVVSANFTGYLLPWDQLSFWAVTIMTNLLSYIPLFGEGLADLIRDGDTVGETTLLRFYHFHTGLLPLLMVFFMAIHFWLVRKAGGVALPKIEKSKKVDTHPHLTYKEAFVALIIIMALLLFSIFVDAPLLEKAKPTVSPNPSKAPWYFMGFQELLMHVHPVFGSFIIPLAVTVFFIAIPFIKYQEIEPGAWFHSKKGRKMTIASAVFSAIFTFAFAIINDAVFDFSNRLAEWPSLISTGVLPTLLYLAPVTAFLYYFKIKHKANRPELMIGAVTIILSAYITMMLTGSLLRGEGMQLIF</sequence>
<dbReference type="InterPro" id="IPR005798">
    <property type="entry name" value="Cyt_b/b6_C"/>
</dbReference>
<keyword evidence="14" id="KW-1185">Reference proteome</keyword>
<feature type="domain" description="Cytochrome b/b6 N-terminal region profile" evidence="11">
    <location>
        <begin position="1"/>
        <end position="214"/>
    </location>
</feature>
<dbReference type="GO" id="GO:0046872">
    <property type="term" value="F:metal ion binding"/>
    <property type="evidence" value="ECO:0007669"/>
    <property type="project" value="UniProtKB-KW"/>
</dbReference>
<comment type="subcellular location">
    <subcellularLocation>
        <location evidence="1">Membrane</location>
        <topology evidence="1">Multi-pass membrane protein</topology>
    </subcellularLocation>
</comment>
<dbReference type="GO" id="GO:0016491">
    <property type="term" value="F:oxidoreductase activity"/>
    <property type="evidence" value="ECO:0007669"/>
    <property type="project" value="InterPro"/>
</dbReference>
<dbReference type="RefSeq" id="WP_109265359.1">
    <property type="nucleotide sequence ID" value="NZ_QEWP01000014.1"/>
</dbReference>
<dbReference type="PROSITE" id="PS51002">
    <property type="entry name" value="CYTB_NTER"/>
    <property type="match status" value="1"/>
</dbReference>
<feature type="transmembrane region" description="Helical" evidence="10">
    <location>
        <begin position="228"/>
        <end position="250"/>
    </location>
</feature>
<feature type="transmembrane region" description="Helical" evidence="10">
    <location>
        <begin position="286"/>
        <end position="306"/>
    </location>
</feature>